<evidence type="ECO:0000313" key="2">
    <source>
        <dbReference type="Proteomes" id="UP000655830"/>
    </source>
</evidence>
<dbReference type="Proteomes" id="UP000655830">
    <property type="component" value="Unassembled WGS sequence"/>
</dbReference>
<accession>A0A926IFI0</accession>
<organism evidence="1 2">
    <name type="scientific">Zhenhengia yiwuensis</name>
    <dbReference type="NCBI Taxonomy" id="2763666"/>
    <lineage>
        <taxon>Bacteria</taxon>
        <taxon>Bacillati</taxon>
        <taxon>Bacillota</taxon>
        <taxon>Clostridia</taxon>
        <taxon>Lachnospirales</taxon>
        <taxon>Lachnospiraceae</taxon>
        <taxon>Zhenhengia</taxon>
    </lineage>
</organism>
<sequence>MINRQIQRCEIWEEIETKSKWGSKAQESLIGTLSIAINHISGTNIKNDLSYTEVTHLGLTRHRGLKVGQRLKTADNKVYLVEKPPNELGRLAQVYLKEVV</sequence>
<dbReference type="AlphaFoldDB" id="A0A926IFI0"/>
<protein>
    <submittedName>
        <fullName evidence="1">Uncharacterized protein</fullName>
    </submittedName>
</protein>
<dbReference type="RefSeq" id="WP_249333788.1">
    <property type="nucleotide sequence ID" value="NZ_JACRSY010000036.1"/>
</dbReference>
<proteinExistence type="predicted"/>
<name>A0A926IFI0_9FIRM</name>
<evidence type="ECO:0000313" key="1">
    <source>
        <dbReference type="EMBL" id="MBC8581064.1"/>
    </source>
</evidence>
<dbReference type="EMBL" id="JACRSY010000036">
    <property type="protein sequence ID" value="MBC8581064.1"/>
    <property type="molecule type" value="Genomic_DNA"/>
</dbReference>
<reference evidence="1" key="1">
    <citation type="submission" date="2020-08" db="EMBL/GenBank/DDBJ databases">
        <title>Genome public.</title>
        <authorList>
            <person name="Liu C."/>
            <person name="Sun Q."/>
        </authorList>
    </citation>
    <scope>NUCLEOTIDE SEQUENCE</scope>
    <source>
        <strain evidence="1">NSJ-12</strain>
    </source>
</reference>
<gene>
    <name evidence="1" type="ORF">H8718_16225</name>
</gene>
<comment type="caution">
    <text evidence="1">The sequence shown here is derived from an EMBL/GenBank/DDBJ whole genome shotgun (WGS) entry which is preliminary data.</text>
</comment>
<keyword evidence="2" id="KW-1185">Reference proteome</keyword>